<dbReference type="EMBL" id="OR769223">
    <property type="protein sequence ID" value="WQJ53345.1"/>
    <property type="molecule type" value="Genomic_DNA"/>
</dbReference>
<accession>A0ABZ0Z2C1</accession>
<name>A0ABZ0Z2C1_9CAUD</name>
<evidence type="ECO:0000313" key="1">
    <source>
        <dbReference type="EMBL" id="WQJ53345.1"/>
    </source>
</evidence>
<evidence type="ECO:0000313" key="2">
    <source>
        <dbReference type="Proteomes" id="UP001358193"/>
    </source>
</evidence>
<keyword evidence="2" id="KW-1185">Reference proteome</keyword>
<sequence length="327" mass="38191">MTFNEIIKGLENGSITVNFMGHNLYTPKTDDYFGKYEDFNLLKFLKSYKSDDNLDQIYLTMSSTLNDKHEKGEIPEKEYVDLIKYINTYNAYWCSIGGHTTTVPKTFQVGDCILMVPILCSIPFFTCTRCGKKVVPYLVSENEIRFCEYDDEKKSGRCIAEDMDIDTFIAEINVTEHLGLANYFNIRQIQKQYADKYYNINYPYYRNMRMQDMAKANIGYCQCDSGYCSIYLSKDKAKVIIAKHSSDDLDREYDYQGDIDFSVWAYYCTDTAQIKKYVKNYDKIYDEDPDEIGKDYIEVGVIPGRYRITHHDTCPDGNIWTIIEKVN</sequence>
<reference evidence="1 2" key="1">
    <citation type="submission" date="2023-11" db="EMBL/GenBank/DDBJ databases">
        <authorList>
            <person name="Cook R."/>
            <person name="Crisci M."/>
            <person name="Pye H."/>
            <person name="Adriaenssens E."/>
            <person name="Santini J."/>
        </authorList>
    </citation>
    <scope>NUCLEOTIDE SEQUENCE [LARGE SCALE GENOMIC DNA]</scope>
    <source>
        <strain evidence="1">Lak_Megaphage_Sonny</strain>
    </source>
</reference>
<organism evidence="1 2">
    <name type="scientific">phage Lak_Megaphage_Sonny</name>
    <dbReference type="NCBI Taxonomy" id="3109229"/>
    <lineage>
        <taxon>Viruses</taxon>
        <taxon>Duplodnaviria</taxon>
        <taxon>Heunggongvirae</taxon>
        <taxon>Uroviricota</taxon>
        <taxon>Caudoviricetes</taxon>
        <taxon>Caudoviricetes code 15 clade</taxon>
    </lineage>
</organism>
<proteinExistence type="predicted"/>
<protein>
    <submittedName>
        <fullName evidence="1">Uncharacterized protein</fullName>
    </submittedName>
</protein>
<dbReference type="Proteomes" id="UP001358193">
    <property type="component" value="Segment"/>
</dbReference>